<accession>A0A7M1AT45</accession>
<reference evidence="2 3" key="1">
    <citation type="submission" date="2019-06" db="EMBL/GenBank/DDBJ databases">
        <title>Sulfurimonas gotlandica sp. nov., a chemoautotrophic and psychrotolerant epsilonproteobacterium isolated from a pelagic redoxcline, and an emended description of the genus Sulfurimonas.</title>
        <authorList>
            <person name="Wang S."/>
            <person name="Jiang L."/>
            <person name="Shao Z."/>
        </authorList>
    </citation>
    <scope>NUCLEOTIDE SEQUENCE [LARGE SCALE GENOMIC DNA]</scope>
    <source>
        <strain evidence="2 3">B2</strain>
    </source>
</reference>
<dbReference type="KEGG" id="smax:FJR03_01995"/>
<dbReference type="EMBL" id="CP041165">
    <property type="protein sequence ID" value="QOP40576.1"/>
    <property type="molecule type" value="Genomic_DNA"/>
</dbReference>
<evidence type="ECO:0000256" key="1">
    <source>
        <dbReference type="SAM" id="SignalP"/>
    </source>
</evidence>
<name>A0A7M1AT45_9BACT</name>
<evidence type="ECO:0000313" key="3">
    <source>
        <dbReference type="Proteomes" id="UP000593910"/>
    </source>
</evidence>
<dbReference type="Proteomes" id="UP000593910">
    <property type="component" value="Chromosome"/>
</dbReference>
<organism evidence="2 3">
    <name type="scientific">Sulfurimonas marina</name>
    <dbReference type="NCBI Taxonomy" id="2590551"/>
    <lineage>
        <taxon>Bacteria</taxon>
        <taxon>Pseudomonadati</taxon>
        <taxon>Campylobacterota</taxon>
        <taxon>Epsilonproteobacteria</taxon>
        <taxon>Campylobacterales</taxon>
        <taxon>Sulfurimonadaceae</taxon>
        <taxon>Sulfurimonas</taxon>
    </lineage>
</organism>
<feature type="signal peptide" evidence="1">
    <location>
        <begin position="1"/>
        <end position="21"/>
    </location>
</feature>
<keyword evidence="3" id="KW-1185">Reference proteome</keyword>
<dbReference type="RefSeq" id="WP_193113996.1">
    <property type="nucleotide sequence ID" value="NZ_CP041165.1"/>
</dbReference>
<keyword evidence="1" id="KW-0732">Signal</keyword>
<proteinExistence type="predicted"/>
<evidence type="ECO:0000313" key="2">
    <source>
        <dbReference type="EMBL" id="QOP40576.1"/>
    </source>
</evidence>
<gene>
    <name evidence="2" type="ORF">FJR03_01995</name>
</gene>
<feature type="chain" id="PRO_5032719208" evidence="1">
    <location>
        <begin position="22"/>
        <end position="92"/>
    </location>
</feature>
<protein>
    <submittedName>
        <fullName evidence="2">Uncharacterized protein</fullName>
    </submittedName>
</protein>
<dbReference type="AlphaFoldDB" id="A0A7M1AT45"/>
<sequence length="92" mass="10663">MKKVKLILSGLLFAMLFFSMHDYILTQTDLAGGVEKQKTLTKMEHNVFHTPMILTDLDTDFELAFIEKSIYPLKNFVIINFTNSLFKPPQHI</sequence>